<proteinExistence type="predicted"/>
<evidence type="ECO:0000313" key="6">
    <source>
        <dbReference type="EMBL" id="KAG2219227.1"/>
    </source>
</evidence>
<dbReference type="Gene3D" id="2.170.270.10">
    <property type="entry name" value="SET domain"/>
    <property type="match status" value="1"/>
</dbReference>
<evidence type="ECO:0000256" key="1">
    <source>
        <dbReference type="ARBA" id="ARBA00022723"/>
    </source>
</evidence>
<dbReference type="CDD" id="cd20071">
    <property type="entry name" value="SET_SMYD"/>
    <property type="match status" value="1"/>
</dbReference>
<dbReference type="PROSITE" id="PS01360">
    <property type="entry name" value="ZF_MYND_1"/>
    <property type="match status" value="1"/>
</dbReference>
<keyword evidence="3" id="KW-0862">Zinc</keyword>
<dbReference type="SUPFAM" id="SSF82199">
    <property type="entry name" value="SET domain"/>
    <property type="match status" value="1"/>
</dbReference>
<dbReference type="PANTHER" id="PTHR12197:SF251">
    <property type="entry name" value="EG:BACR7C10.4 PROTEIN"/>
    <property type="match status" value="1"/>
</dbReference>
<keyword evidence="2 4" id="KW-0863">Zinc-finger</keyword>
<dbReference type="Proteomes" id="UP000646827">
    <property type="component" value="Unassembled WGS sequence"/>
</dbReference>
<keyword evidence="7" id="KW-1185">Reference proteome</keyword>
<feature type="domain" description="MYND-type" evidence="5">
    <location>
        <begin position="48"/>
        <end position="86"/>
    </location>
</feature>
<dbReference type="InterPro" id="IPR050869">
    <property type="entry name" value="H3K4_H4K5_MeTrfase"/>
</dbReference>
<dbReference type="Pfam" id="PF00856">
    <property type="entry name" value="SET"/>
    <property type="match status" value="1"/>
</dbReference>
<dbReference type="Pfam" id="PF01753">
    <property type="entry name" value="zf-MYND"/>
    <property type="match status" value="1"/>
</dbReference>
<evidence type="ECO:0000313" key="7">
    <source>
        <dbReference type="Proteomes" id="UP000646827"/>
    </source>
</evidence>
<evidence type="ECO:0000256" key="2">
    <source>
        <dbReference type="ARBA" id="ARBA00022771"/>
    </source>
</evidence>
<dbReference type="PANTHER" id="PTHR12197">
    <property type="entry name" value="HISTONE-LYSINE N-METHYLTRANSFERASE SMYD"/>
    <property type="match status" value="1"/>
</dbReference>
<reference evidence="6 7" key="1">
    <citation type="submission" date="2020-12" db="EMBL/GenBank/DDBJ databases">
        <title>Metabolic potential, ecology and presence of endohyphal bacteria is reflected in genomic diversity of Mucoromycotina.</title>
        <authorList>
            <person name="Muszewska A."/>
            <person name="Okrasinska A."/>
            <person name="Steczkiewicz K."/>
            <person name="Drgas O."/>
            <person name="Orlowska M."/>
            <person name="Perlinska-Lenart U."/>
            <person name="Aleksandrzak-Piekarczyk T."/>
            <person name="Szatraj K."/>
            <person name="Zielenkiewicz U."/>
            <person name="Pilsyk S."/>
            <person name="Malc E."/>
            <person name="Mieczkowski P."/>
            <person name="Kruszewska J.S."/>
            <person name="Biernat P."/>
            <person name="Pawlowska J."/>
        </authorList>
    </citation>
    <scope>NUCLEOTIDE SEQUENCE [LARGE SCALE GENOMIC DNA]</scope>
    <source>
        <strain evidence="6 7">CBS 142.35</strain>
    </source>
</reference>
<keyword evidence="1" id="KW-0479">Metal-binding</keyword>
<dbReference type="Gene3D" id="6.10.140.2220">
    <property type="match status" value="1"/>
</dbReference>
<dbReference type="OrthoDB" id="5945798at2759"/>
<dbReference type="EMBL" id="JAEPRB010000189">
    <property type="protein sequence ID" value="KAG2219227.1"/>
    <property type="molecule type" value="Genomic_DNA"/>
</dbReference>
<evidence type="ECO:0000256" key="4">
    <source>
        <dbReference type="PROSITE-ProRule" id="PRU00134"/>
    </source>
</evidence>
<dbReference type="AlphaFoldDB" id="A0A8H7RXS1"/>
<name>A0A8H7RXS1_9FUNG</name>
<evidence type="ECO:0000256" key="3">
    <source>
        <dbReference type="ARBA" id="ARBA00022833"/>
    </source>
</evidence>
<dbReference type="GO" id="GO:0005634">
    <property type="term" value="C:nucleus"/>
    <property type="evidence" value="ECO:0007669"/>
    <property type="project" value="TreeGrafter"/>
</dbReference>
<gene>
    <name evidence="6" type="ORF">INT45_004587</name>
</gene>
<dbReference type="GO" id="GO:0008270">
    <property type="term" value="F:zinc ion binding"/>
    <property type="evidence" value="ECO:0007669"/>
    <property type="project" value="UniProtKB-KW"/>
</dbReference>
<accession>A0A8H7RXS1</accession>
<dbReference type="InterPro" id="IPR002893">
    <property type="entry name" value="Znf_MYND"/>
</dbReference>
<dbReference type="InterPro" id="IPR001214">
    <property type="entry name" value="SET_dom"/>
</dbReference>
<evidence type="ECO:0000259" key="5">
    <source>
        <dbReference type="PROSITE" id="PS50865"/>
    </source>
</evidence>
<dbReference type="Gene3D" id="1.10.220.160">
    <property type="match status" value="1"/>
</dbReference>
<sequence>MDDYFKQYGVRLQSDILVSAKPIEPGTTVLSQQALASVPQPSIRGQRCNYCLSKTSLQCCSRCRSAYFCSNDCFRNAWLQFHRVLCEPQEYDIYGDGVDADRWLLERAALTLHSHNRLSKHHSHSPPHLPLAIKALDSLASSPNISSTPQKSTTTTLSSSSLLSADVSSSPEQSAPQTTRKKEVDFDAVSRYLEPYGCHYTKEELDDLWQKVQKATFDIVDHDQYLDTIALGIYPLTTLYIRHSCRPNTGIVYKRGVQHLIALDDIPPGEPITISYVDLLQSKTERMEQLQQRFGPDFECHCARCDGEYAILDKLLDASEEKRPGYDEAELERQCQSWNVLNMVKAYQTIATPVLLDVSNYTHYTSRIMAPDIYTPGTSSPIRNNHHSSSSSDRRLNFIAKETKVMTAKKVVPALVALSQVPSVPAFTLQSLRAARKLLRRLISENRWVEASRCALYLFVTYRLVYPTLHPTLSYHSLIVARACWNSLVQLELAGIGHKLERIYESGVHTWIAVARESVYYTFGQETNLWREIVELQWVFERDQKLK</sequence>
<organism evidence="6 7">
    <name type="scientific">Circinella minor</name>
    <dbReference type="NCBI Taxonomy" id="1195481"/>
    <lineage>
        <taxon>Eukaryota</taxon>
        <taxon>Fungi</taxon>
        <taxon>Fungi incertae sedis</taxon>
        <taxon>Mucoromycota</taxon>
        <taxon>Mucoromycotina</taxon>
        <taxon>Mucoromycetes</taxon>
        <taxon>Mucorales</taxon>
        <taxon>Lichtheimiaceae</taxon>
        <taxon>Circinella</taxon>
    </lineage>
</organism>
<protein>
    <recommendedName>
        <fullName evidence="5">MYND-type domain-containing protein</fullName>
    </recommendedName>
</protein>
<dbReference type="PROSITE" id="PS50865">
    <property type="entry name" value="ZF_MYND_2"/>
    <property type="match status" value="1"/>
</dbReference>
<dbReference type="InterPro" id="IPR046341">
    <property type="entry name" value="SET_dom_sf"/>
</dbReference>
<comment type="caution">
    <text evidence="6">The sequence shown here is derived from an EMBL/GenBank/DDBJ whole genome shotgun (WGS) entry which is preliminary data.</text>
</comment>